<name>A0A844ZCG4_9SPHN</name>
<feature type="transmembrane region" description="Helical" evidence="1">
    <location>
        <begin position="16"/>
        <end position="38"/>
    </location>
</feature>
<evidence type="ECO:0000256" key="1">
    <source>
        <dbReference type="SAM" id="Phobius"/>
    </source>
</evidence>
<accession>A0A844ZCG4</accession>
<dbReference type="Proteomes" id="UP000433104">
    <property type="component" value="Unassembled WGS sequence"/>
</dbReference>
<dbReference type="OrthoDB" id="9806195at2"/>
<keyword evidence="3" id="KW-1185">Reference proteome</keyword>
<organism evidence="2 3">
    <name type="scientific">Parapontixanthobacter aurantiacus</name>
    <dbReference type="NCBI Taxonomy" id="1463599"/>
    <lineage>
        <taxon>Bacteria</taxon>
        <taxon>Pseudomonadati</taxon>
        <taxon>Pseudomonadota</taxon>
        <taxon>Alphaproteobacteria</taxon>
        <taxon>Sphingomonadales</taxon>
        <taxon>Erythrobacteraceae</taxon>
        <taxon>Parapontixanthobacter</taxon>
    </lineage>
</organism>
<keyword evidence="1" id="KW-0472">Membrane</keyword>
<reference evidence="2 3" key="1">
    <citation type="submission" date="2019-12" db="EMBL/GenBank/DDBJ databases">
        <title>Genomic-based taxomic classification of the family Erythrobacteraceae.</title>
        <authorList>
            <person name="Xu L."/>
        </authorList>
    </citation>
    <scope>NUCLEOTIDE SEQUENCE [LARGE SCALE GENOMIC DNA]</scope>
    <source>
        <strain evidence="2 3">MCCC 1A09962</strain>
    </source>
</reference>
<keyword evidence="1" id="KW-1133">Transmembrane helix</keyword>
<protein>
    <recommendedName>
        <fullName evidence="4">PepSY-associated TM region</fullName>
    </recommendedName>
</protein>
<dbReference type="RefSeq" id="WP_160682486.1">
    <property type="nucleotide sequence ID" value="NZ_WTYW01000001.1"/>
</dbReference>
<feature type="transmembrane region" description="Helical" evidence="1">
    <location>
        <begin position="203"/>
        <end position="223"/>
    </location>
</feature>
<dbReference type="AlphaFoldDB" id="A0A844ZCG4"/>
<evidence type="ECO:0008006" key="4">
    <source>
        <dbReference type="Google" id="ProtNLM"/>
    </source>
</evidence>
<sequence>MKSNGPAMQALAKAHIWLGWLIAVPLLMWTLSGLLMVARPIEEVRGNHLQLPVADRGLPGDAGIAVDLSRVEKPVKSVSIAMDGGLAITRITYMDDSVERFSESGRQIPALNEIAARALVGRRIVGGDRVESATLFPASDPAPDFRRPIAAWQVALEDGTHVYVGEETGDILAVRTRFWRAFDFAWALHIMDFETREDTSHPVLIIFAILAAIGVAIGTVLLFRRRRARPSAA</sequence>
<dbReference type="EMBL" id="WTYW01000001">
    <property type="protein sequence ID" value="MXO85585.1"/>
    <property type="molecule type" value="Genomic_DNA"/>
</dbReference>
<proteinExistence type="predicted"/>
<gene>
    <name evidence="2" type="ORF">GRI38_06030</name>
</gene>
<keyword evidence="1" id="KW-0812">Transmembrane</keyword>
<evidence type="ECO:0000313" key="2">
    <source>
        <dbReference type="EMBL" id="MXO85585.1"/>
    </source>
</evidence>
<evidence type="ECO:0000313" key="3">
    <source>
        <dbReference type="Proteomes" id="UP000433104"/>
    </source>
</evidence>
<comment type="caution">
    <text evidence="2">The sequence shown here is derived from an EMBL/GenBank/DDBJ whole genome shotgun (WGS) entry which is preliminary data.</text>
</comment>